<dbReference type="Proteomes" id="UP000029713">
    <property type="component" value="Unassembled WGS sequence"/>
</dbReference>
<sequence length="98" mass="11427">METVQLRRYVLEPGRMADFLAWFPTLLPVREQYGFRVLFALADEEHQTFTWAVAHDGDQDEFRRVEETYHDSPERARVFETFPACVADKEIGFAVSAV</sequence>
<keyword evidence="2" id="KW-1185">Reference proteome</keyword>
<accession>A0A098Y8E3</accession>
<organism evidence="1 2">
    <name type="scientific">Modestobacter caceresii</name>
    <dbReference type="NCBI Taxonomy" id="1522368"/>
    <lineage>
        <taxon>Bacteria</taxon>
        <taxon>Bacillati</taxon>
        <taxon>Actinomycetota</taxon>
        <taxon>Actinomycetes</taxon>
        <taxon>Geodermatophilales</taxon>
        <taxon>Geodermatophilaceae</taxon>
        <taxon>Modestobacter</taxon>
    </lineage>
</organism>
<reference evidence="1 2" key="1">
    <citation type="submission" date="2014-07" db="EMBL/GenBank/DDBJ databases">
        <title>Biosystematic studies on Modestobacter strains isolated from extreme hyper-arid desert soil and from historic building.</title>
        <authorList>
            <person name="Bukarasam K."/>
            <person name="Bull A."/>
            <person name="Girard G."/>
            <person name="van Wezel G."/>
            <person name="Goodfellow M."/>
        </authorList>
    </citation>
    <scope>NUCLEOTIDE SEQUENCE [LARGE SCALE GENOMIC DNA]</scope>
    <source>
        <strain evidence="1 2">KNN45-2b</strain>
    </source>
</reference>
<evidence type="ECO:0000313" key="1">
    <source>
        <dbReference type="EMBL" id="KGH46712.1"/>
    </source>
</evidence>
<dbReference type="OrthoDB" id="5188748at2"/>
<dbReference type="Gene3D" id="3.30.70.100">
    <property type="match status" value="1"/>
</dbReference>
<proteinExistence type="predicted"/>
<dbReference type="EMBL" id="JPMX01000042">
    <property type="protein sequence ID" value="KGH46712.1"/>
    <property type="molecule type" value="Genomic_DNA"/>
</dbReference>
<comment type="caution">
    <text evidence="1">The sequence shown here is derived from an EMBL/GenBank/DDBJ whole genome shotgun (WGS) entry which is preliminary data.</text>
</comment>
<protein>
    <recommendedName>
        <fullName evidence="3">NIPSNAP domain-containing protein</fullName>
    </recommendedName>
</protein>
<dbReference type="STRING" id="1522368.IN07_10695"/>
<gene>
    <name evidence="1" type="ORF">IN07_10695</name>
</gene>
<name>A0A098Y8E3_9ACTN</name>
<dbReference type="AlphaFoldDB" id="A0A098Y8E3"/>
<evidence type="ECO:0008006" key="3">
    <source>
        <dbReference type="Google" id="ProtNLM"/>
    </source>
</evidence>
<evidence type="ECO:0000313" key="2">
    <source>
        <dbReference type="Proteomes" id="UP000029713"/>
    </source>
</evidence>
<dbReference type="RefSeq" id="WP_036335646.1">
    <property type="nucleotide sequence ID" value="NZ_JPMX01000042.1"/>
</dbReference>